<feature type="transmembrane region" description="Helical" evidence="7">
    <location>
        <begin position="43"/>
        <end position="64"/>
    </location>
</feature>
<accession>A0A7W2AIH1</accession>
<feature type="transmembrane region" description="Helical" evidence="7">
    <location>
        <begin position="243"/>
        <end position="263"/>
    </location>
</feature>
<evidence type="ECO:0000256" key="6">
    <source>
        <dbReference type="ARBA" id="ARBA00023136"/>
    </source>
</evidence>
<dbReference type="GO" id="GO:0005886">
    <property type="term" value="C:plasma membrane"/>
    <property type="evidence" value="ECO:0007669"/>
    <property type="project" value="UniProtKB-SubCell"/>
</dbReference>
<evidence type="ECO:0000256" key="5">
    <source>
        <dbReference type="ARBA" id="ARBA00022989"/>
    </source>
</evidence>
<dbReference type="Pfam" id="PF07690">
    <property type="entry name" value="MFS_1"/>
    <property type="match status" value="2"/>
</dbReference>
<feature type="transmembrane region" description="Helical" evidence="7">
    <location>
        <begin position="300"/>
        <end position="321"/>
    </location>
</feature>
<dbReference type="AlphaFoldDB" id="A0A7W2AIH1"/>
<dbReference type="InterPro" id="IPR011701">
    <property type="entry name" value="MFS"/>
</dbReference>
<dbReference type="RefSeq" id="WP_081943813.1">
    <property type="nucleotide sequence ID" value="NZ_JACEIP010000013.1"/>
</dbReference>
<feature type="domain" description="Major facilitator superfamily (MFS) profile" evidence="8">
    <location>
        <begin position="9"/>
        <end position="388"/>
    </location>
</feature>
<feature type="transmembrane region" description="Helical" evidence="7">
    <location>
        <begin position="163"/>
        <end position="180"/>
    </location>
</feature>
<evidence type="ECO:0000256" key="1">
    <source>
        <dbReference type="ARBA" id="ARBA00004651"/>
    </source>
</evidence>
<name>A0A7W2AIH1_9BACL</name>
<evidence type="ECO:0000259" key="8">
    <source>
        <dbReference type="PROSITE" id="PS50850"/>
    </source>
</evidence>
<dbReference type="PANTHER" id="PTHR23521">
    <property type="entry name" value="TRANSPORTER MFS SUPERFAMILY"/>
    <property type="match status" value="1"/>
</dbReference>
<comment type="caution">
    <text evidence="9">The sequence shown here is derived from an EMBL/GenBank/DDBJ whole genome shotgun (WGS) entry which is preliminary data.</text>
</comment>
<organism evidence="9 10">
    <name type="scientific">Thermoactinomyces daqus</name>
    <dbReference type="NCBI Taxonomy" id="1329516"/>
    <lineage>
        <taxon>Bacteria</taxon>
        <taxon>Bacillati</taxon>
        <taxon>Bacillota</taxon>
        <taxon>Bacilli</taxon>
        <taxon>Bacillales</taxon>
        <taxon>Thermoactinomycetaceae</taxon>
        <taxon>Thermoactinomyces</taxon>
    </lineage>
</organism>
<evidence type="ECO:0000256" key="3">
    <source>
        <dbReference type="ARBA" id="ARBA00022475"/>
    </source>
</evidence>
<dbReference type="PROSITE" id="PS50850">
    <property type="entry name" value="MFS"/>
    <property type="match status" value="1"/>
</dbReference>
<keyword evidence="3" id="KW-1003">Cell membrane</keyword>
<evidence type="ECO:0000256" key="7">
    <source>
        <dbReference type="SAM" id="Phobius"/>
    </source>
</evidence>
<dbReference type="CDD" id="cd17477">
    <property type="entry name" value="MFS_YcaD_like"/>
    <property type="match status" value="1"/>
</dbReference>
<keyword evidence="10" id="KW-1185">Reference proteome</keyword>
<reference evidence="9 10" key="1">
    <citation type="submission" date="2020-07" db="EMBL/GenBank/DDBJ databases">
        <authorList>
            <person name="Feng H."/>
        </authorList>
    </citation>
    <scope>NUCLEOTIDE SEQUENCE [LARGE SCALE GENOMIC DNA]</scope>
    <source>
        <strain evidence="10">s-11</strain>
    </source>
</reference>
<dbReference type="InterPro" id="IPR047200">
    <property type="entry name" value="MFS_YcaD-like"/>
</dbReference>
<feature type="transmembrane region" description="Helical" evidence="7">
    <location>
        <begin position="333"/>
        <end position="352"/>
    </location>
</feature>
<feature type="transmembrane region" description="Helical" evidence="7">
    <location>
        <begin position="364"/>
        <end position="386"/>
    </location>
</feature>
<keyword evidence="6 7" id="KW-0472">Membrane</keyword>
<feature type="transmembrane region" description="Helical" evidence="7">
    <location>
        <begin position="275"/>
        <end position="294"/>
    </location>
</feature>
<dbReference type="Proteomes" id="UP000530514">
    <property type="component" value="Unassembled WGS sequence"/>
</dbReference>
<proteinExistence type="predicted"/>
<comment type="subcellular location">
    <subcellularLocation>
        <location evidence="1">Cell membrane</location>
        <topology evidence="1">Multi-pass membrane protein</topology>
    </subcellularLocation>
</comment>
<keyword evidence="4 7" id="KW-0812">Transmembrane</keyword>
<gene>
    <name evidence="9" type="ORF">H1164_10140</name>
</gene>
<evidence type="ECO:0000313" key="9">
    <source>
        <dbReference type="EMBL" id="MBA4543255.1"/>
    </source>
</evidence>
<evidence type="ECO:0000256" key="4">
    <source>
        <dbReference type="ARBA" id="ARBA00022692"/>
    </source>
</evidence>
<keyword evidence="5 7" id="KW-1133">Transmembrane helix</keyword>
<dbReference type="GO" id="GO:0022857">
    <property type="term" value="F:transmembrane transporter activity"/>
    <property type="evidence" value="ECO:0007669"/>
    <property type="project" value="InterPro"/>
</dbReference>
<dbReference type="InterPro" id="IPR020846">
    <property type="entry name" value="MFS_dom"/>
</dbReference>
<dbReference type="PANTHER" id="PTHR23521:SF2">
    <property type="entry name" value="TRANSPORTER MFS SUPERFAMILY"/>
    <property type="match status" value="1"/>
</dbReference>
<sequence length="398" mass="42711">MVERWSIARFRILVLIVCVAGMTQGLLIPLLTTLLDEQGINPAVNGLSAAALYIGMLIASPFGARVVKRKGLKWTILFGLCTVGGATILFPLSSNVWIWSFLRLVVGAGDSLLHYATQLWITTTAPAVQRGKRISQYGFAYGLGFGIGPLGMNLLVFGKFMPFLAVLAVLGISLCLSLRLDNGSLPESAEVASGKRQRNGAQLRRIYLTGLVALCPPVLYGFLETALSGNFPVIGLKEGLSKGWISILISAFVWGSLLLQVPLGTLGDRIGRKRILIATCCLGSLGMFLIPLLLSNVIYLFIAFTLIGGFVGSLFSLGLAYATDLLAADDLPAANAIAAMHFSVGSILGPYLGGYLIEWFGSPALFWFIGSSLLVFVLLALLYPVTHKQEEIVRKKAV</sequence>
<dbReference type="EMBL" id="JACEIP010000013">
    <property type="protein sequence ID" value="MBA4543255.1"/>
    <property type="molecule type" value="Genomic_DNA"/>
</dbReference>
<dbReference type="OrthoDB" id="478565at2"/>
<dbReference type="Gene3D" id="1.20.1250.20">
    <property type="entry name" value="MFS general substrate transporter like domains"/>
    <property type="match status" value="2"/>
</dbReference>
<evidence type="ECO:0000313" key="10">
    <source>
        <dbReference type="Proteomes" id="UP000530514"/>
    </source>
</evidence>
<feature type="transmembrane region" description="Helical" evidence="7">
    <location>
        <begin position="12"/>
        <end position="31"/>
    </location>
</feature>
<evidence type="ECO:0000256" key="2">
    <source>
        <dbReference type="ARBA" id="ARBA00022448"/>
    </source>
</evidence>
<protein>
    <submittedName>
        <fullName evidence="9">MFS transporter</fullName>
    </submittedName>
</protein>
<feature type="transmembrane region" description="Helical" evidence="7">
    <location>
        <begin position="71"/>
        <end position="90"/>
    </location>
</feature>
<dbReference type="SUPFAM" id="SSF103473">
    <property type="entry name" value="MFS general substrate transporter"/>
    <property type="match status" value="2"/>
</dbReference>
<dbReference type="InterPro" id="IPR036259">
    <property type="entry name" value="MFS_trans_sf"/>
</dbReference>
<feature type="transmembrane region" description="Helical" evidence="7">
    <location>
        <begin position="206"/>
        <end position="223"/>
    </location>
</feature>
<keyword evidence="2" id="KW-0813">Transport</keyword>